<keyword evidence="3" id="KW-1185">Reference proteome</keyword>
<evidence type="ECO:0000313" key="3">
    <source>
        <dbReference type="Proteomes" id="UP000600946"/>
    </source>
</evidence>
<accession>A0ABQ3AUY0</accession>
<reference evidence="3" key="1">
    <citation type="journal article" date="2019" name="Int. J. Syst. Evol. Microbiol.">
        <title>The Global Catalogue of Microorganisms (GCM) 10K type strain sequencing project: providing services to taxonomists for standard genome sequencing and annotation.</title>
        <authorList>
            <consortium name="The Broad Institute Genomics Platform"/>
            <consortium name="The Broad Institute Genome Sequencing Center for Infectious Disease"/>
            <person name="Wu L."/>
            <person name="Ma J."/>
        </authorList>
    </citation>
    <scope>NUCLEOTIDE SEQUENCE [LARGE SCALE GENOMIC DNA]</scope>
    <source>
        <strain evidence="3">JCM 4594</strain>
    </source>
</reference>
<keyword evidence="1" id="KW-0812">Transmembrane</keyword>
<proteinExistence type="predicted"/>
<dbReference type="Proteomes" id="UP000600946">
    <property type="component" value="Unassembled WGS sequence"/>
</dbReference>
<evidence type="ECO:0000313" key="2">
    <source>
        <dbReference type="EMBL" id="GGY68121.1"/>
    </source>
</evidence>
<name>A0ABQ3AUY0_9ACTN</name>
<dbReference type="EMBL" id="BMUU01000020">
    <property type="protein sequence ID" value="GGY68121.1"/>
    <property type="molecule type" value="Genomic_DNA"/>
</dbReference>
<evidence type="ECO:0000256" key="1">
    <source>
        <dbReference type="SAM" id="Phobius"/>
    </source>
</evidence>
<keyword evidence="1" id="KW-0472">Membrane</keyword>
<feature type="transmembrane region" description="Helical" evidence="1">
    <location>
        <begin position="54"/>
        <end position="72"/>
    </location>
</feature>
<sequence length="87" mass="9167">MKLPRSPPLRVSRSSDITVMATNMAAALISRTARVTVGLNVTGRAGGWGTGADTVSFAFVAVVFVAVVGGAARRRARVRGGRRGWPW</sequence>
<gene>
    <name evidence="2" type="ORF">GCM10010326_73270</name>
</gene>
<comment type="caution">
    <text evidence="2">The sequence shown here is derived from an EMBL/GenBank/DDBJ whole genome shotgun (WGS) entry which is preliminary data.</text>
</comment>
<protein>
    <submittedName>
        <fullName evidence="2">Uncharacterized protein</fullName>
    </submittedName>
</protein>
<keyword evidence="1" id="KW-1133">Transmembrane helix</keyword>
<organism evidence="2 3">
    <name type="scientific">Streptomyces xanthochromogenes</name>
    <dbReference type="NCBI Taxonomy" id="67384"/>
    <lineage>
        <taxon>Bacteria</taxon>
        <taxon>Bacillati</taxon>
        <taxon>Actinomycetota</taxon>
        <taxon>Actinomycetes</taxon>
        <taxon>Kitasatosporales</taxon>
        <taxon>Streptomycetaceae</taxon>
        <taxon>Streptomyces</taxon>
    </lineage>
</organism>